<dbReference type="EMBL" id="VAJM01000016">
    <property type="protein sequence ID" value="TLM88805.1"/>
    <property type="molecule type" value="Genomic_DNA"/>
</dbReference>
<evidence type="ECO:0000313" key="2">
    <source>
        <dbReference type="Proteomes" id="UP000305517"/>
    </source>
</evidence>
<accession>A0A5R8WJ49</accession>
<dbReference type="RefSeq" id="WP_138081730.1">
    <property type="nucleotide sequence ID" value="NZ_VAJM01000016.1"/>
</dbReference>
<dbReference type="Proteomes" id="UP000305517">
    <property type="component" value="Unassembled WGS sequence"/>
</dbReference>
<evidence type="ECO:0000313" key="1">
    <source>
        <dbReference type="EMBL" id="TLM88805.1"/>
    </source>
</evidence>
<name>A0A5R8WJ49_9BACT</name>
<dbReference type="AlphaFoldDB" id="A0A5R8WJ49"/>
<keyword evidence="2" id="KW-1185">Reference proteome</keyword>
<proteinExistence type="predicted"/>
<protein>
    <submittedName>
        <fullName evidence="1">Uncharacterized protein</fullName>
    </submittedName>
</protein>
<reference evidence="1 2" key="1">
    <citation type="submission" date="2019-05" db="EMBL/GenBank/DDBJ databases">
        <title>Hymenobacter edaphi sp. nov., isolated from abandoned arsenic-contaminated farmland soil.</title>
        <authorList>
            <person name="Nie L."/>
        </authorList>
    </citation>
    <scope>NUCLEOTIDE SEQUENCE [LARGE SCALE GENOMIC DNA]</scope>
    <source>
        <strain evidence="1 2">1-3-3-8</strain>
    </source>
</reference>
<sequence length="110" mass="12199">MVHLLDNNDAYRVDFQLFDQLVLMGLTSVQDKLLPLVEDVDPTQPIGKATLWGMPVPIFRHRVAENGMQLVVADSAAGMRWMRADFVHLTGQAPLTGPKLKCVGVFLLKA</sequence>
<organism evidence="1 2">
    <name type="scientific">Hymenobacter jeollabukensis</name>
    <dbReference type="NCBI Taxonomy" id="2025313"/>
    <lineage>
        <taxon>Bacteria</taxon>
        <taxon>Pseudomonadati</taxon>
        <taxon>Bacteroidota</taxon>
        <taxon>Cytophagia</taxon>
        <taxon>Cytophagales</taxon>
        <taxon>Hymenobacteraceae</taxon>
        <taxon>Hymenobacter</taxon>
    </lineage>
</organism>
<gene>
    <name evidence="1" type="ORF">FDY95_23510</name>
</gene>
<comment type="caution">
    <text evidence="1">The sequence shown here is derived from an EMBL/GenBank/DDBJ whole genome shotgun (WGS) entry which is preliminary data.</text>
</comment>